<gene>
    <name evidence="1" type="ORF">N473_07360</name>
</gene>
<evidence type="ECO:0000313" key="1">
    <source>
        <dbReference type="EMBL" id="KZN68235.1"/>
    </source>
</evidence>
<protein>
    <submittedName>
        <fullName evidence="1">Uncharacterized protein</fullName>
    </submittedName>
</protein>
<comment type="caution">
    <text evidence="1">The sequence shown here is derived from an EMBL/GenBank/DDBJ whole genome shotgun (WGS) entry which is preliminary data.</text>
</comment>
<sequence>MLKIGIDAIKKVAAQKTIVIDSVKDVYVVGGLDR</sequence>
<reference evidence="1 2" key="1">
    <citation type="submission" date="2013-07" db="EMBL/GenBank/DDBJ databases">
        <title>Comparative Genomic and Metabolomic Analysis of Twelve Strains of Pseudoalteromonas luteoviolacea.</title>
        <authorList>
            <person name="Vynne N.G."/>
            <person name="Mansson M."/>
            <person name="Gram L."/>
        </authorList>
    </citation>
    <scope>NUCLEOTIDE SEQUENCE [LARGE SCALE GENOMIC DNA]</scope>
    <source>
        <strain evidence="1 2">CPMOR-1</strain>
    </source>
</reference>
<proteinExistence type="predicted"/>
<evidence type="ECO:0000313" key="2">
    <source>
        <dbReference type="Proteomes" id="UP000076486"/>
    </source>
</evidence>
<name>A0A167NGP8_9GAMM</name>
<dbReference type="EMBL" id="AUYC01000002">
    <property type="protein sequence ID" value="KZN68235.1"/>
    <property type="molecule type" value="Genomic_DNA"/>
</dbReference>
<accession>A0A167NGP8</accession>
<organism evidence="1 2">
    <name type="scientific">Pseudoalteromonas luteoviolacea CPMOR-1</name>
    <dbReference type="NCBI Taxonomy" id="1365248"/>
    <lineage>
        <taxon>Bacteria</taxon>
        <taxon>Pseudomonadati</taxon>
        <taxon>Pseudomonadota</taxon>
        <taxon>Gammaproteobacteria</taxon>
        <taxon>Alteromonadales</taxon>
        <taxon>Pseudoalteromonadaceae</taxon>
        <taxon>Pseudoalteromonas</taxon>
    </lineage>
</organism>
<dbReference type="Proteomes" id="UP000076486">
    <property type="component" value="Unassembled WGS sequence"/>
</dbReference>
<dbReference type="AlphaFoldDB" id="A0A167NGP8"/>
<dbReference type="PATRIC" id="fig|1365248.3.peg.144"/>